<reference evidence="4" key="1">
    <citation type="journal article" date="2019" name="Int. J. Syst. Evol. Microbiol.">
        <title>The Global Catalogue of Microorganisms (GCM) 10K type strain sequencing project: providing services to taxonomists for standard genome sequencing and annotation.</title>
        <authorList>
            <consortium name="The Broad Institute Genomics Platform"/>
            <consortium name="The Broad Institute Genome Sequencing Center for Infectious Disease"/>
            <person name="Wu L."/>
            <person name="Ma J."/>
        </authorList>
    </citation>
    <scope>NUCLEOTIDE SEQUENCE [LARGE SCALE GENOMIC DNA]</scope>
    <source>
        <strain evidence="4">CCUG 42001</strain>
    </source>
</reference>
<keyword evidence="1" id="KW-0413">Isomerase</keyword>
<comment type="caution">
    <text evidence="3">The sequence shown here is derived from an EMBL/GenBank/DDBJ whole genome shotgun (WGS) entry which is preliminary data.</text>
</comment>
<dbReference type="PROSITE" id="PS51168">
    <property type="entry name" value="CHORISMATE_MUT_2"/>
    <property type="match status" value="1"/>
</dbReference>
<gene>
    <name evidence="3" type="ORF">ACFP7A_08790</name>
</gene>
<evidence type="ECO:0000313" key="3">
    <source>
        <dbReference type="EMBL" id="MFC6386698.1"/>
    </source>
</evidence>
<feature type="domain" description="Chorismate mutase" evidence="2">
    <location>
        <begin position="1"/>
        <end position="88"/>
    </location>
</feature>
<dbReference type="InterPro" id="IPR002701">
    <property type="entry name" value="CM_II_prokaryot"/>
</dbReference>
<dbReference type="Proteomes" id="UP001596267">
    <property type="component" value="Unassembled WGS sequence"/>
</dbReference>
<dbReference type="InterPro" id="IPR036979">
    <property type="entry name" value="CM_dom_sf"/>
</dbReference>
<keyword evidence="4" id="KW-1185">Reference proteome</keyword>
<organism evidence="3 4">
    <name type="scientific">Sporolactobacillus kofuensis</name>
    <dbReference type="NCBI Taxonomy" id="269672"/>
    <lineage>
        <taxon>Bacteria</taxon>
        <taxon>Bacillati</taxon>
        <taxon>Bacillota</taxon>
        <taxon>Bacilli</taxon>
        <taxon>Bacillales</taxon>
        <taxon>Sporolactobacillaceae</taxon>
        <taxon>Sporolactobacillus</taxon>
    </lineage>
</organism>
<dbReference type="Pfam" id="PF01817">
    <property type="entry name" value="CM_2"/>
    <property type="match status" value="1"/>
</dbReference>
<dbReference type="InterPro" id="IPR051331">
    <property type="entry name" value="Chorismate_mutase-related"/>
</dbReference>
<name>A0ABW1WEQ5_9BACL</name>
<dbReference type="RefSeq" id="WP_253076978.1">
    <property type="nucleotide sequence ID" value="NZ_JAMXWN010000013.1"/>
</dbReference>
<evidence type="ECO:0000256" key="1">
    <source>
        <dbReference type="ARBA" id="ARBA00023235"/>
    </source>
</evidence>
<dbReference type="Gene3D" id="1.20.59.10">
    <property type="entry name" value="Chorismate mutase"/>
    <property type="match status" value="1"/>
</dbReference>
<evidence type="ECO:0000313" key="4">
    <source>
        <dbReference type="Proteomes" id="UP001596267"/>
    </source>
</evidence>
<dbReference type="PANTHER" id="PTHR38041:SF1">
    <property type="entry name" value="CHORISMATE MUTASE"/>
    <property type="match status" value="1"/>
</dbReference>
<dbReference type="PANTHER" id="PTHR38041">
    <property type="entry name" value="CHORISMATE MUTASE"/>
    <property type="match status" value="1"/>
</dbReference>
<accession>A0ABW1WEQ5</accession>
<protein>
    <submittedName>
        <fullName evidence="3">Chorismate mutase</fullName>
    </submittedName>
</protein>
<evidence type="ECO:0000259" key="2">
    <source>
        <dbReference type="PROSITE" id="PS51168"/>
    </source>
</evidence>
<dbReference type="EMBL" id="JBHSTQ010000007">
    <property type="protein sequence ID" value="MFC6386698.1"/>
    <property type="molecule type" value="Genomic_DNA"/>
</dbReference>
<dbReference type="InterPro" id="IPR036263">
    <property type="entry name" value="Chorismate_II_sf"/>
</dbReference>
<proteinExistence type="predicted"/>
<dbReference type="SMART" id="SM00830">
    <property type="entry name" value="CM_2"/>
    <property type="match status" value="1"/>
</dbReference>
<sequence>MNEIQRYRQSIDSIDEQLSSLLNQRMVITRSIARYKTEHDCSVLDSQREKEILKKARQRCTTEELTPYHESFFTHVLALSRQYQQSIVTREHTK</sequence>
<dbReference type="SUPFAM" id="SSF48600">
    <property type="entry name" value="Chorismate mutase II"/>
    <property type="match status" value="1"/>
</dbReference>